<feature type="active site" description="Tele-AMP-histidine intermediate" evidence="1">
    <location>
        <position position="123"/>
    </location>
</feature>
<dbReference type="GO" id="GO:0003824">
    <property type="term" value="F:catalytic activity"/>
    <property type="evidence" value="ECO:0007669"/>
    <property type="project" value="InterPro"/>
</dbReference>
<dbReference type="InterPro" id="IPR036265">
    <property type="entry name" value="HIT-like_sf"/>
</dbReference>
<dbReference type="SUPFAM" id="SSF54197">
    <property type="entry name" value="HIT-like"/>
    <property type="match status" value="1"/>
</dbReference>
<feature type="domain" description="HIT" evidence="3">
    <location>
        <begin position="27"/>
        <end position="134"/>
    </location>
</feature>
<comment type="caution">
    <text evidence="4">The sequence shown here is derived from an EMBL/GenBank/DDBJ whole genome shotgun (WGS) entry which is preliminary data.</text>
</comment>
<keyword evidence="5" id="KW-1185">Reference proteome</keyword>
<evidence type="ECO:0000256" key="1">
    <source>
        <dbReference type="PIRSR" id="PIRSR601310-1"/>
    </source>
</evidence>
<protein>
    <submittedName>
        <fullName evidence="4">HIT family protein</fullName>
    </submittedName>
</protein>
<dbReference type="AlphaFoldDB" id="A0A931IHB5"/>
<evidence type="ECO:0000256" key="2">
    <source>
        <dbReference type="PROSITE-ProRule" id="PRU00464"/>
    </source>
</evidence>
<feature type="short sequence motif" description="Histidine triad motif" evidence="2">
    <location>
        <begin position="119"/>
        <end position="123"/>
    </location>
</feature>
<sequence>MINHVHGKRVPFDLTEYEERVRSGSCFICDLVAGAPGSEHEVLLDDGAHIAFLGRYPTMYGHVLVAPKPHLEHVVRDFEQDGYLRLQAVVHRVARAVEAVVPSERTYLLSLGSQQGNAHVHWHISPLPPGTPYESQQFHALMAENGVIPWSPAQAAELAAQLRAELGS</sequence>
<dbReference type="PROSITE" id="PS51084">
    <property type="entry name" value="HIT_2"/>
    <property type="match status" value="1"/>
</dbReference>
<reference evidence="4" key="1">
    <citation type="submission" date="2020-11" db="EMBL/GenBank/DDBJ databases">
        <title>Nocardia NEAU-351.nov., a novel actinomycete isolated from the cow dung.</title>
        <authorList>
            <person name="Zhang X."/>
        </authorList>
    </citation>
    <scope>NUCLEOTIDE SEQUENCE</scope>
    <source>
        <strain evidence="4">NEAU-351</strain>
    </source>
</reference>
<dbReference type="Pfam" id="PF01230">
    <property type="entry name" value="HIT"/>
    <property type="match status" value="1"/>
</dbReference>
<dbReference type="PANTHER" id="PTHR46648:SF1">
    <property type="entry name" value="ADENOSINE 5'-MONOPHOSPHORAMIDASE HNT1"/>
    <property type="match status" value="1"/>
</dbReference>
<gene>
    <name evidence="4" type="ORF">IT779_36460</name>
</gene>
<dbReference type="InterPro" id="IPR001310">
    <property type="entry name" value="Histidine_triad_HIT"/>
</dbReference>
<dbReference type="PANTHER" id="PTHR46648">
    <property type="entry name" value="HIT FAMILY PROTEIN 1"/>
    <property type="match status" value="1"/>
</dbReference>
<dbReference type="EMBL" id="JADMLG010000029">
    <property type="protein sequence ID" value="MBH0781782.1"/>
    <property type="molecule type" value="Genomic_DNA"/>
</dbReference>
<evidence type="ECO:0000313" key="4">
    <source>
        <dbReference type="EMBL" id="MBH0781782.1"/>
    </source>
</evidence>
<evidence type="ECO:0000259" key="3">
    <source>
        <dbReference type="PROSITE" id="PS51084"/>
    </source>
</evidence>
<dbReference type="Proteomes" id="UP000655751">
    <property type="component" value="Unassembled WGS sequence"/>
</dbReference>
<dbReference type="RefSeq" id="WP_198429322.1">
    <property type="nucleotide sequence ID" value="NZ_JADMLG010000029.1"/>
</dbReference>
<name>A0A931IHB5_9NOCA</name>
<accession>A0A931IHB5</accession>
<proteinExistence type="predicted"/>
<dbReference type="Gene3D" id="3.30.428.10">
    <property type="entry name" value="HIT-like"/>
    <property type="match status" value="1"/>
</dbReference>
<dbReference type="GO" id="GO:0009117">
    <property type="term" value="P:nucleotide metabolic process"/>
    <property type="evidence" value="ECO:0007669"/>
    <property type="project" value="TreeGrafter"/>
</dbReference>
<organism evidence="4 5">
    <name type="scientific">Nocardia bovistercoris</name>
    <dbReference type="NCBI Taxonomy" id="2785916"/>
    <lineage>
        <taxon>Bacteria</taxon>
        <taxon>Bacillati</taxon>
        <taxon>Actinomycetota</taxon>
        <taxon>Actinomycetes</taxon>
        <taxon>Mycobacteriales</taxon>
        <taxon>Nocardiaceae</taxon>
        <taxon>Nocardia</taxon>
    </lineage>
</organism>
<dbReference type="InterPro" id="IPR011146">
    <property type="entry name" value="HIT-like"/>
</dbReference>
<evidence type="ECO:0000313" key="5">
    <source>
        <dbReference type="Proteomes" id="UP000655751"/>
    </source>
</evidence>